<dbReference type="SUPFAM" id="SSF52266">
    <property type="entry name" value="SGNH hydrolase"/>
    <property type="match status" value="1"/>
</dbReference>
<keyword evidence="3" id="KW-0012">Acyltransferase</keyword>
<feature type="transmembrane region" description="Helical" evidence="2">
    <location>
        <begin position="7"/>
        <end position="28"/>
    </location>
</feature>
<comment type="caution">
    <text evidence="3">The sequence shown here is derived from an EMBL/GenBank/DDBJ whole genome shotgun (WGS) entry which is preliminary data.</text>
</comment>
<keyword evidence="2" id="KW-1133">Transmembrane helix</keyword>
<dbReference type="EMBL" id="AZFJ01000005">
    <property type="protein sequence ID" value="KRL88228.1"/>
    <property type="molecule type" value="Genomic_DNA"/>
</dbReference>
<evidence type="ECO:0000313" key="4">
    <source>
        <dbReference type="Proteomes" id="UP000051922"/>
    </source>
</evidence>
<keyword evidence="2" id="KW-0812">Transmembrane</keyword>
<dbReference type="STRING" id="1423783.FC50_GL000010"/>
<evidence type="ECO:0000256" key="2">
    <source>
        <dbReference type="SAM" id="Phobius"/>
    </source>
</evidence>
<gene>
    <name evidence="3" type="ORF">FC50_GL000010</name>
</gene>
<protein>
    <submittedName>
        <fullName evidence="3">Acyltransferase</fullName>
    </submittedName>
</protein>
<dbReference type="GO" id="GO:0016746">
    <property type="term" value="F:acyltransferase activity"/>
    <property type="evidence" value="ECO:0007669"/>
    <property type="project" value="UniProtKB-KW"/>
</dbReference>
<evidence type="ECO:0000313" key="3">
    <source>
        <dbReference type="EMBL" id="KRL88228.1"/>
    </source>
</evidence>
<feature type="region of interest" description="Disordered" evidence="1">
    <location>
        <begin position="38"/>
        <end position="64"/>
    </location>
</feature>
<dbReference type="Proteomes" id="UP000051922">
    <property type="component" value="Unassembled WGS sequence"/>
</dbReference>
<dbReference type="Gene3D" id="3.40.50.1110">
    <property type="entry name" value="SGNH hydrolase"/>
    <property type="match status" value="1"/>
</dbReference>
<organism evidence="3 4">
    <name type="scientific">Lacticaseibacillus pantheris DSM 15945 = JCM 12539 = NBRC 106106</name>
    <dbReference type="NCBI Taxonomy" id="1423783"/>
    <lineage>
        <taxon>Bacteria</taxon>
        <taxon>Bacillati</taxon>
        <taxon>Bacillota</taxon>
        <taxon>Bacilli</taxon>
        <taxon>Lactobacillales</taxon>
        <taxon>Lactobacillaceae</taxon>
        <taxon>Lacticaseibacillus</taxon>
    </lineage>
</organism>
<dbReference type="InterPro" id="IPR036514">
    <property type="entry name" value="SGNH_hydro_sf"/>
</dbReference>
<accession>A0A0R1U646</accession>
<dbReference type="RefSeq" id="WP_054651070.1">
    <property type="nucleotide sequence ID" value="NZ_AZFJ01000005.1"/>
</dbReference>
<dbReference type="OrthoDB" id="9796461at2"/>
<name>A0A0R1U646_9LACO</name>
<sequence>MKKSQQWAIIGAAAVVAIVVVIAGIMWINHATAPASSTATATKSSQVQKGAGKQATAADKQRLQKERAADPVFEKYERYGLTYAETQYARNMPISMVGDSLTVGSEYGFKEIFPKINLDAQVGRQATAGPAILSAWADQGQLAHTVIVELGTNGRITADLVAQIEQICGAKRRIFWVGVNAVGREWESDDNALMRKMARKYSNLTFVNWYAESQSHEDWFNDDAVHPNAKGQKYFFTFVAKSVLKPTVAAQK</sequence>
<keyword evidence="3" id="KW-0808">Transferase</keyword>
<keyword evidence="4" id="KW-1185">Reference proteome</keyword>
<reference evidence="3 4" key="1">
    <citation type="journal article" date="2015" name="Genome Announc.">
        <title>Expanding the biotechnology potential of lactobacilli through comparative genomics of 213 strains and associated genera.</title>
        <authorList>
            <person name="Sun Z."/>
            <person name="Harris H.M."/>
            <person name="McCann A."/>
            <person name="Guo C."/>
            <person name="Argimon S."/>
            <person name="Zhang W."/>
            <person name="Yang X."/>
            <person name="Jeffery I.B."/>
            <person name="Cooney J.C."/>
            <person name="Kagawa T.F."/>
            <person name="Liu W."/>
            <person name="Song Y."/>
            <person name="Salvetti E."/>
            <person name="Wrobel A."/>
            <person name="Rasinkangas P."/>
            <person name="Parkhill J."/>
            <person name="Rea M.C."/>
            <person name="O'Sullivan O."/>
            <person name="Ritari J."/>
            <person name="Douillard F.P."/>
            <person name="Paul Ross R."/>
            <person name="Yang R."/>
            <person name="Briner A.E."/>
            <person name="Felis G.E."/>
            <person name="de Vos W.M."/>
            <person name="Barrangou R."/>
            <person name="Klaenhammer T.R."/>
            <person name="Caufield P.W."/>
            <person name="Cui Y."/>
            <person name="Zhang H."/>
            <person name="O'Toole P.W."/>
        </authorList>
    </citation>
    <scope>NUCLEOTIDE SEQUENCE [LARGE SCALE GENOMIC DNA]</scope>
    <source>
        <strain evidence="3 4">DSM 15945</strain>
    </source>
</reference>
<keyword evidence="2" id="KW-0472">Membrane</keyword>
<dbReference type="AlphaFoldDB" id="A0A0R1U646"/>
<dbReference type="PATRIC" id="fig|1423783.4.peg.10"/>
<proteinExistence type="predicted"/>
<evidence type="ECO:0000256" key="1">
    <source>
        <dbReference type="SAM" id="MobiDB-lite"/>
    </source>
</evidence>